<evidence type="ECO:0000313" key="3">
    <source>
        <dbReference type="Proteomes" id="UP001165060"/>
    </source>
</evidence>
<gene>
    <name evidence="2" type="ORF">TeGR_g4347</name>
</gene>
<dbReference type="Gene3D" id="3.30.470.20">
    <property type="entry name" value="ATP-grasp fold, B domain"/>
    <property type="match status" value="1"/>
</dbReference>
<sequence>YSTKAKDVSDATVHLTNDAVQKKNPKKNPKSSYGKYEEANKLSMAEFQQYMSQHCGTAEDHVPSVLLPKLKEMVRTTGLAFGPKLNPNKRPLGFELMGYDFMLDADLNPWLIEVNSNPSIEMPCPLLERLIATVLESTFQIAVDGAVKPPKELTKRGKEAVDALAKLAQENQFVKLC</sequence>
<dbReference type="SUPFAM" id="SSF56059">
    <property type="entry name" value="Glutathione synthetase ATP-binding domain-like"/>
    <property type="match status" value="1"/>
</dbReference>
<dbReference type="PANTHER" id="PTHR46069">
    <property type="entry name" value="TUBULIN TYROSINE LIGASE"/>
    <property type="match status" value="1"/>
</dbReference>
<proteinExistence type="predicted"/>
<feature type="non-terminal residue" evidence="2">
    <location>
        <position position="1"/>
    </location>
</feature>
<evidence type="ECO:0000256" key="1">
    <source>
        <dbReference type="SAM" id="MobiDB-lite"/>
    </source>
</evidence>
<dbReference type="PANTHER" id="PTHR46069:SF1">
    <property type="entry name" value="CHROMOSOME UNDETERMINED SCAFFOLD_125, WHOLE GENOME SHOTGUN SEQUENCE"/>
    <property type="match status" value="1"/>
</dbReference>
<name>A0ABQ6MMF8_9STRA</name>
<dbReference type="Pfam" id="PF03133">
    <property type="entry name" value="TTL"/>
    <property type="match status" value="1"/>
</dbReference>
<reference evidence="2 3" key="1">
    <citation type="journal article" date="2023" name="Commun. Biol.">
        <title>Genome analysis of Parmales, the sister group of diatoms, reveals the evolutionary specialization of diatoms from phago-mixotrophs to photoautotrophs.</title>
        <authorList>
            <person name="Ban H."/>
            <person name="Sato S."/>
            <person name="Yoshikawa S."/>
            <person name="Yamada K."/>
            <person name="Nakamura Y."/>
            <person name="Ichinomiya M."/>
            <person name="Sato N."/>
            <person name="Blanc-Mathieu R."/>
            <person name="Endo H."/>
            <person name="Kuwata A."/>
            <person name="Ogata H."/>
        </authorList>
    </citation>
    <scope>NUCLEOTIDE SEQUENCE [LARGE SCALE GENOMIC DNA]</scope>
</reference>
<dbReference type="PROSITE" id="PS51221">
    <property type="entry name" value="TTL"/>
    <property type="match status" value="1"/>
</dbReference>
<dbReference type="EMBL" id="BRYB01004280">
    <property type="protein sequence ID" value="GMI28506.1"/>
    <property type="molecule type" value="Genomic_DNA"/>
</dbReference>
<dbReference type="InterPro" id="IPR004344">
    <property type="entry name" value="TTL/TTLL_fam"/>
</dbReference>
<evidence type="ECO:0000313" key="2">
    <source>
        <dbReference type="EMBL" id="GMI28506.1"/>
    </source>
</evidence>
<protein>
    <submittedName>
        <fullName evidence="2">Uncharacterized protein</fullName>
    </submittedName>
</protein>
<feature type="region of interest" description="Disordered" evidence="1">
    <location>
        <begin position="1"/>
        <end position="34"/>
    </location>
</feature>
<organism evidence="2 3">
    <name type="scientific">Tetraparma gracilis</name>
    <dbReference type="NCBI Taxonomy" id="2962635"/>
    <lineage>
        <taxon>Eukaryota</taxon>
        <taxon>Sar</taxon>
        <taxon>Stramenopiles</taxon>
        <taxon>Ochrophyta</taxon>
        <taxon>Bolidophyceae</taxon>
        <taxon>Parmales</taxon>
        <taxon>Triparmaceae</taxon>
        <taxon>Tetraparma</taxon>
    </lineage>
</organism>
<dbReference type="Proteomes" id="UP001165060">
    <property type="component" value="Unassembled WGS sequence"/>
</dbReference>
<comment type="caution">
    <text evidence="2">The sequence shown here is derived from an EMBL/GenBank/DDBJ whole genome shotgun (WGS) entry which is preliminary data.</text>
</comment>
<keyword evidence="3" id="KW-1185">Reference proteome</keyword>
<accession>A0ABQ6MMF8</accession>